<dbReference type="InterPro" id="IPR027417">
    <property type="entry name" value="P-loop_NTPase"/>
</dbReference>
<dbReference type="GO" id="GO:0005524">
    <property type="term" value="F:ATP binding"/>
    <property type="evidence" value="ECO:0007669"/>
    <property type="project" value="UniProtKB-KW"/>
</dbReference>
<dbReference type="EMBL" id="AOJE01000010">
    <property type="protein sequence ID" value="ELZ42761.1"/>
    <property type="molecule type" value="Genomic_DNA"/>
</dbReference>
<keyword evidence="2" id="KW-0378">Hydrolase</keyword>
<keyword evidence="1" id="KW-0547">Nucleotide-binding</keyword>
<dbReference type="CDD" id="cd17930">
    <property type="entry name" value="DEXHc_cas3"/>
    <property type="match status" value="1"/>
</dbReference>
<feature type="domain" description="DEAD/DEAH-box helicase" evidence="6">
    <location>
        <begin position="221"/>
        <end position="392"/>
    </location>
</feature>
<evidence type="ECO:0000313" key="8">
    <source>
        <dbReference type="EMBL" id="ELZ42761.1"/>
    </source>
</evidence>
<dbReference type="GO" id="GO:0016787">
    <property type="term" value="F:hydrolase activity"/>
    <property type="evidence" value="ECO:0007669"/>
    <property type="project" value="UniProtKB-KW"/>
</dbReference>
<proteinExistence type="predicted"/>
<dbReference type="SUPFAM" id="SSF52540">
    <property type="entry name" value="P-loop containing nucleoside triphosphate hydrolases"/>
    <property type="match status" value="1"/>
</dbReference>
<evidence type="ECO:0000256" key="2">
    <source>
        <dbReference type="ARBA" id="ARBA00022801"/>
    </source>
</evidence>
<name>M0E4P5_9EURY</name>
<keyword evidence="9" id="KW-1185">Reference proteome</keyword>
<comment type="caution">
    <text evidence="8">The sequence shown here is derived from an EMBL/GenBank/DDBJ whole genome shotgun (WGS) entry which is preliminary data.</text>
</comment>
<dbReference type="InterPro" id="IPR011545">
    <property type="entry name" value="DEAD/DEAH_box_helicase_dom"/>
</dbReference>
<dbReference type="GO" id="GO:0003676">
    <property type="term" value="F:nucleic acid binding"/>
    <property type="evidence" value="ECO:0007669"/>
    <property type="project" value="InterPro"/>
</dbReference>
<accession>M0E4P5</accession>
<dbReference type="PATRIC" id="fig|1227484.4.peg.444"/>
<feature type="domain" description="CRISPR-associated nuclease/helicase Cas3" evidence="7">
    <location>
        <begin position="525"/>
        <end position="590"/>
    </location>
</feature>
<evidence type="ECO:0000313" key="9">
    <source>
        <dbReference type="Proteomes" id="UP000011514"/>
    </source>
</evidence>
<keyword evidence="5" id="KW-0051">Antiviral defense</keyword>
<evidence type="ECO:0000256" key="1">
    <source>
        <dbReference type="ARBA" id="ARBA00022741"/>
    </source>
</evidence>
<dbReference type="eggNOG" id="arCOG01445">
    <property type="taxonomic scope" value="Archaea"/>
</dbReference>
<gene>
    <name evidence="8" type="ORF">C471_02175</name>
</gene>
<dbReference type="Proteomes" id="UP000011514">
    <property type="component" value="Unassembled WGS sequence"/>
</dbReference>
<dbReference type="Gene3D" id="3.40.50.300">
    <property type="entry name" value="P-loop containing nucleotide triphosphate hydrolases"/>
    <property type="match status" value="1"/>
</dbReference>
<organism evidence="8 9">
    <name type="scientific">Halorubrum saccharovorum DSM 1137</name>
    <dbReference type="NCBI Taxonomy" id="1227484"/>
    <lineage>
        <taxon>Archaea</taxon>
        <taxon>Methanobacteriati</taxon>
        <taxon>Methanobacteriota</taxon>
        <taxon>Stenosarchaea group</taxon>
        <taxon>Halobacteria</taxon>
        <taxon>Halobacteriales</taxon>
        <taxon>Haloferacaceae</taxon>
        <taxon>Halorubrum</taxon>
    </lineage>
</organism>
<dbReference type="Pfam" id="PF22590">
    <property type="entry name" value="Cas3-like_C_2"/>
    <property type="match status" value="1"/>
</dbReference>
<sequence length="791" mass="88089">MAYYVLDAAGFESDDPLVGFLTVARHHGQLPDTADYVRKATAERDEGPLHRLFREDTFEQVANIDANESTVADALIDRSTGGEGSWEGFCEWLHEIHEQDRFTQIGKHVLGGRKLSFKESEQLSEEFYDGVLQTWSALVLADKTSARHLTSEVDLPSEMIYGSPTPRRTAIDAKVRTLQWDAKRSGVDDRTRSLNEKREQARREVRSRAEDFAESSDSVATLTLPTGLGKTLTGLDAGLTVLDRKAGDGRLVYALPFTSIIDQVATESESVFDVDRVDSDVLTVDHHLSETRVPLPGSPEEVPDDTRADAEAILGESWRSGMVVTTFVQLFESLAGPGNVQSMKLPSLYDSVVVLDEPQALPHRWWALVERLARLLVEEYDATVIAMTATQPKLFTGSEDDETAELVPDPERYYEGLDRVRFELGPSVEAALDGEPAPLDYDRAGQRLAEVASEGASVLSICNTIDSARELTQSVEQHANPLVVNDVYDRVLASEGGKPADISPELTVERALDGWDSDRPLLVHLTTRHRPVDRKHLIDVAIELTEHELPVVFVSTQLIEAGVDVSFDRVFRDFAPLDSIVQAAGRCNRSFDRETGLVTTWVLEPPEGRERTPSAAVYDYGGDSLTKIAALALAEVYDGDPMDEYTVTRSAVESYFGKLNERGVGNPEYLKHIKKADAETLGRLSLIDEPPSVEVIVTRTREEKIHIDELRDAYREYDWETVEAKTELLKPLQVSVPMYGSDDEELFAHCSPIDERDDRLHIDARQARFDDYFDATEGVVTPDDSVEARLL</sequence>
<evidence type="ECO:0000259" key="7">
    <source>
        <dbReference type="Pfam" id="PF22590"/>
    </source>
</evidence>
<evidence type="ECO:0000256" key="4">
    <source>
        <dbReference type="ARBA" id="ARBA00022840"/>
    </source>
</evidence>
<dbReference type="GO" id="GO:0051607">
    <property type="term" value="P:defense response to virus"/>
    <property type="evidence" value="ECO:0007669"/>
    <property type="project" value="UniProtKB-KW"/>
</dbReference>
<reference evidence="8 9" key="1">
    <citation type="journal article" date="2014" name="PLoS Genet.">
        <title>Phylogenetically driven sequencing of extremely halophilic archaea reveals strategies for static and dynamic osmo-response.</title>
        <authorList>
            <person name="Becker E.A."/>
            <person name="Seitzer P.M."/>
            <person name="Tritt A."/>
            <person name="Larsen D."/>
            <person name="Krusor M."/>
            <person name="Yao A.I."/>
            <person name="Wu D."/>
            <person name="Madern D."/>
            <person name="Eisen J.A."/>
            <person name="Darling A.E."/>
            <person name="Facciotti M.T."/>
        </authorList>
    </citation>
    <scope>NUCLEOTIDE SEQUENCE [LARGE SCALE GENOMIC DNA]</scope>
    <source>
        <strain evidence="8 9">DSM 1137</strain>
    </source>
</reference>
<protein>
    <submittedName>
        <fullName evidence="8">CRISPR-associated Cas3 family protein</fullName>
    </submittedName>
</protein>
<dbReference type="Pfam" id="PF00270">
    <property type="entry name" value="DEAD"/>
    <property type="match status" value="1"/>
</dbReference>
<keyword evidence="4" id="KW-0067">ATP-binding</keyword>
<dbReference type="GO" id="GO:0004386">
    <property type="term" value="F:helicase activity"/>
    <property type="evidence" value="ECO:0007669"/>
    <property type="project" value="UniProtKB-KW"/>
</dbReference>
<evidence type="ECO:0000256" key="3">
    <source>
        <dbReference type="ARBA" id="ARBA00022806"/>
    </source>
</evidence>
<dbReference type="STRING" id="1227484.C471_02175"/>
<keyword evidence="3" id="KW-0347">Helicase</keyword>
<evidence type="ECO:0000256" key="5">
    <source>
        <dbReference type="ARBA" id="ARBA00023118"/>
    </source>
</evidence>
<evidence type="ECO:0000259" key="6">
    <source>
        <dbReference type="Pfam" id="PF00270"/>
    </source>
</evidence>
<dbReference type="InterPro" id="IPR054712">
    <property type="entry name" value="Cas3-like_dom"/>
</dbReference>
<dbReference type="AlphaFoldDB" id="M0E4P5"/>